<dbReference type="EMBL" id="PPPD01000001">
    <property type="protein sequence ID" value="PNY81798.1"/>
    <property type="molecule type" value="Genomic_DNA"/>
</dbReference>
<comment type="caution">
    <text evidence="6">The sequence shown here is derived from an EMBL/GenBank/DDBJ whole genome shotgun (WGS) entry which is preliminary data.</text>
</comment>
<keyword evidence="7" id="KW-1185">Reference proteome</keyword>
<dbReference type="AlphaFoldDB" id="A0A2K3UZ39"/>
<keyword evidence="2" id="KW-0813">Transport</keyword>
<feature type="chain" id="PRO_5014456890" evidence="4">
    <location>
        <begin position="23"/>
        <end position="587"/>
    </location>
</feature>
<dbReference type="PANTHER" id="PTHR30290:SF9">
    <property type="entry name" value="OLIGOPEPTIDE-BINDING PROTEIN APPA"/>
    <property type="match status" value="1"/>
</dbReference>
<dbReference type="CDD" id="cd08513">
    <property type="entry name" value="PBP2_thermophilic_Hb8_like"/>
    <property type="match status" value="1"/>
</dbReference>
<dbReference type="GO" id="GO:0042597">
    <property type="term" value="C:periplasmic space"/>
    <property type="evidence" value="ECO:0007669"/>
    <property type="project" value="UniProtKB-ARBA"/>
</dbReference>
<dbReference type="PANTHER" id="PTHR30290">
    <property type="entry name" value="PERIPLASMIC BINDING COMPONENT OF ABC TRANSPORTER"/>
    <property type="match status" value="1"/>
</dbReference>
<gene>
    <name evidence="6" type="ORF">CVO96_10775</name>
</gene>
<dbReference type="InterPro" id="IPR030678">
    <property type="entry name" value="Peptide/Ni-bd"/>
</dbReference>
<feature type="domain" description="Solute-binding protein family 5" evidence="5">
    <location>
        <begin position="97"/>
        <end position="473"/>
    </location>
</feature>
<keyword evidence="3 4" id="KW-0732">Signal</keyword>
<evidence type="ECO:0000256" key="4">
    <source>
        <dbReference type="SAM" id="SignalP"/>
    </source>
</evidence>
<dbReference type="InterPro" id="IPR039424">
    <property type="entry name" value="SBP_5"/>
</dbReference>
<organism evidence="6 7">
    <name type="scientific">Deinococcus koreensis</name>
    <dbReference type="NCBI Taxonomy" id="2054903"/>
    <lineage>
        <taxon>Bacteria</taxon>
        <taxon>Thermotogati</taxon>
        <taxon>Deinococcota</taxon>
        <taxon>Deinococci</taxon>
        <taxon>Deinococcales</taxon>
        <taxon>Deinococcaceae</taxon>
        <taxon>Deinococcus</taxon>
    </lineage>
</organism>
<dbReference type="PIRSF" id="PIRSF002741">
    <property type="entry name" value="MppA"/>
    <property type="match status" value="1"/>
</dbReference>
<dbReference type="Proteomes" id="UP000236379">
    <property type="component" value="Unassembled WGS sequence"/>
</dbReference>
<evidence type="ECO:0000313" key="7">
    <source>
        <dbReference type="Proteomes" id="UP000236379"/>
    </source>
</evidence>
<dbReference type="Gene3D" id="3.40.190.10">
    <property type="entry name" value="Periplasmic binding protein-like II"/>
    <property type="match status" value="1"/>
</dbReference>
<name>A0A2K3UZ39_9DEIO</name>
<dbReference type="Pfam" id="PF00496">
    <property type="entry name" value="SBP_bac_5"/>
    <property type="match status" value="1"/>
</dbReference>
<dbReference type="GO" id="GO:0043190">
    <property type="term" value="C:ATP-binding cassette (ABC) transporter complex"/>
    <property type="evidence" value="ECO:0007669"/>
    <property type="project" value="InterPro"/>
</dbReference>
<feature type="signal peptide" evidence="4">
    <location>
        <begin position="1"/>
        <end position="22"/>
    </location>
</feature>
<sequence>MKKTLALTAFLLGAALAGPANNSLVVGTSQEPPNIYDPWNTNNLAITAEINGYMGAGFISIDDDGEVQPDIATRAPTLANGDYKVVKNAAGDVIRNSVTYTIRKDAKWSDGTPITIADAQFWLKLQLDDRVPVPDRDPWDRAKITANDADTFTVTFEPPYLFAEQVGAPGIAPLHVMGAAWNAFDAKTKDEKDAKVVNEEWKKFISSYTTARNLPKVVAGPFKPTAWRTGNSLTMTRNPAYWNQPKAGADKYVQTVVYRFIPNTNTLKVNTLSGQLDAVSAVGLTFDQGVDLSRTERGKYKTYFVPGAVWEHIDVNTRGQKAKDLDLDDPRMRQALLYSIDRDALTKALFQGRQAVSNSWISPISKLYKKDVTDYNQNVARAKSLFTALGWTPGSDGILQKAGKKLTLNFGTTAGNSVRERVQQILQAQWKAVGVQVNIQNYPASVFFGPDFLSKGETGKWDLAMYAWSNNPLFEEGNLFKSDAIPTAANGYSGQNNAGWKNAEYDTLFKKAQVEFDSAARIKLFDRMQTIWNSEVPSLPLYFRVNVYTKVPGLANYTFSAYTQYPSWNAANIGWLSRGAVEEYKQK</sequence>
<proteinExistence type="inferred from homology"/>
<evidence type="ECO:0000256" key="3">
    <source>
        <dbReference type="ARBA" id="ARBA00022729"/>
    </source>
</evidence>
<accession>A0A2K3UZ39</accession>
<evidence type="ECO:0000259" key="5">
    <source>
        <dbReference type="Pfam" id="PF00496"/>
    </source>
</evidence>
<evidence type="ECO:0000256" key="1">
    <source>
        <dbReference type="ARBA" id="ARBA00005695"/>
    </source>
</evidence>
<protein>
    <submittedName>
        <fullName evidence="6">ABC transporter substrate-binding protein</fullName>
    </submittedName>
</protein>
<dbReference type="GO" id="GO:0015833">
    <property type="term" value="P:peptide transport"/>
    <property type="evidence" value="ECO:0007669"/>
    <property type="project" value="TreeGrafter"/>
</dbReference>
<dbReference type="OrthoDB" id="9772924at2"/>
<reference evidence="6 7" key="1">
    <citation type="submission" date="2018-01" db="EMBL/GenBank/DDBJ databases">
        <title>Deinococcus koreensis sp. nov., a radiation-resistant bacterium isolated from river water.</title>
        <authorList>
            <person name="Choi A."/>
        </authorList>
    </citation>
    <scope>NUCLEOTIDE SEQUENCE [LARGE SCALE GENOMIC DNA]</scope>
    <source>
        <strain evidence="6 7">SJW1-2</strain>
    </source>
</reference>
<dbReference type="Gene3D" id="3.90.76.10">
    <property type="entry name" value="Dipeptide-binding Protein, Domain 1"/>
    <property type="match status" value="1"/>
</dbReference>
<evidence type="ECO:0000313" key="6">
    <source>
        <dbReference type="EMBL" id="PNY81798.1"/>
    </source>
</evidence>
<evidence type="ECO:0000256" key="2">
    <source>
        <dbReference type="ARBA" id="ARBA00022448"/>
    </source>
</evidence>
<dbReference type="Gene3D" id="3.10.105.10">
    <property type="entry name" value="Dipeptide-binding Protein, Domain 3"/>
    <property type="match status" value="1"/>
</dbReference>
<dbReference type="GO" id="GO:1904680">
    <property type="term" value="F:peptide transmembrane transporter activity"/>
    <property type="evidence" value="ECO:0007669"/>
    <property type="project" value="TreeGrafter"/>
</dbReference>
<dbReference type="InterPro" id="IPR000914">
    <property type="entry name" value="SBP_5_dom"/>
</dbReference>
<dbReference type="RefSeq" id="WP_103312239.1">
    <property type="nucleotide sequence ID" value="NZ_PPPD01000001.1"/>
</dbReference>
<comment type="similarity">
    <text evidence="1">Belongs to the bacterial solute-binding protein 5 family.</text>
</comment>
<dbReference type="SUPFAM" id="SSF53850">
    <property type="entry name" value="Periplasmic binding protein-like II"/>
    <property type="match status" value="1"/>
</dbReference>